<name>A0ABT3SBV8_9MYCO</name>
<feature type="region of interest" description="Disordered" evidence="1">
    <location>
        <begin position="141"/>
        <end position="210"/>
    </location>
</feature>
<accession>A0ABT3SBV8</accession>
<evidence type="ECO:0000313" key="4">
    <source>
        <dbReference type="Proteomes" id="UP001300745"/>
    </source>
</evidence>
<evidence type="ECO:0000313" key="3">
    <source>
        <dbReference type="EMBL" id="MCX2936624.1"/>
    </source>
</evidence>
<reference evidence="3 4" key="1">
    <citation type="submission" date="2022-11" db="EMBL/GenBank/DDBJ databases">
        <title>Mycobacterium sp. nov.</title>
        <authorList>
            <person name="Papic B."/>
            <person name="Spicic S."/>
            <person name="Duvnjak S."/>
        </authorList>
    </citation>
    <scope>NUCLEOTIDE SEQUENCE [LARGE SCALE GENOMIC DNA]</scope>
    <source>
        <strain evidence="3 4">CVI_P4</strain>
    </source>
</reference>
<evidence type="ECO:0000256" key="1">
    <source>
        <dbReference type="SAM" id="MobiDB-lite"/>
    </source>
</evidence>
<dbReference type="Proteomes" id="UP001300745">
    <property type="component" value="Unassembled WGS sequence"/>
</dbReference>
<keyword evidence="2" id="KW-1133">Transmembrane helix</keyword>
<feature type="transmembrane region" description="Helical" evidence="2">
    <location>
        <begin position="33"/>
        <end position="54"/>
    </location>
</feature>
<organism evidence="3 4">
    <name type="scientific">Mycobacterium pinniadriaticum</name>
    <dbReference type="NCBI Taxonomy" id="2994102"/>
    <lineage>
        <taxon>Bacteria</taxon>
        <taxon>Bacillati</taxon>
        <taxon>Actinomycetota</taxon>
        <taxon>Actinomycetes</taxon>
        <taxon>Mycobacteriales</taxon>
        <taxon>Mycobacteriaceae</taxon>
        <taxon>Mycobacterium</taxon>
    </lineage>
</organism>
<dbReference type="SUPFAM" id="SSF103473">
    <property type="entry name" value="MFS general substrate transporter"/>
    <property type="match status" value="1"/>
</dbReference>
<evidence type="ECO:0000256" key="2">
    <source>
        <dbReference type="SAM" id="Phobius"/>
    </source>
</evidence>
<dbReference type="NCBIfam" id="NF037996">
    <property type="entry name" value="B-4DMT"/>
    <property type="match status" value="1"/>
</dbReference>
<keyword evidence="4" id="KW-1185">Reference proteome</keyword>
<feature type="transmembrane region" description="Helical" evidence="2">
    <location>
        <begin position="110"/>
        <end position="136"/>
    </location>
</feature>
<comment type="caution">
    <text evidence="3">The sequence shown here is derived from an EMBL/GenBank/DDBJ whole genome shotgun (WGS) entry which is preliminary data.</text>
</comment>
<feature type="compositionally biased region" description="Basic and acidic residues" evidence="1">
    <location>
        <begin position="141"/>
        <end position="150"/>
    </location>
</feature>
<sequence>MTTWMLRGLAFAAGMVIVRLGQGTLINIYETKAGLISIVLVALFGIGSFLWGLIDGRADANANPDPDRRRDLAMTWLLAGLVAGFVSGLITWVVSLFYKNVYAEGLISEITTFAAFTALMVFIPAIAAVAIGRFLVDRKRPDEPRRREDGSETDVFDAVREDERTGPIAGLGGTESATAAEEHTSAVATAERDEPTEQIHMTEGKDPDKS</sequence>
<proteinExistence type="predicted"/>
<keyword evidence="2" id="KW-0812">Transmembrane</keyword>
<feature type="transmembrane region" description="Helical" evidence="2">
    <location>
        <begin position="75"/>
        <end position="98"/>
    </location>
</feature>
<gene>
    <name evidence="3" type="ORF">ORI27_07940</name>
</gene>
<dbReference type="InterPro" id="IPR047958">
    <property type="entry name" value="B-4DMT-like"/>
</dbReference>
<dbReference type="InterPro" id="IPR036259">
    <property type="entry name" value="MFS_trans_sf"/>
</dbReference>
<keyword evidence="2" id="KW-0472">Membrane</keyword>
<feature type="compositionally biased region" description="Basic and acidic residues" evidence="1">
    <location>
        <begin position="180"/>
        <end position="210"/>
    </location>
</feature>
<dbReference type="EMBL" id="JAPJDO010000005">
    <property type="protein sequence ID" value="MCX2936624.1"/>
    <property type="molecule type" value="Genomic_DNA"/>
</dbReference>
<protein>
    <submittedName>
        <fullName evidence="3">B-4DMT family transporter</fullName>
    </submittedName>
</protein>